<evidence type="ECO:0000259" key="1">
    <source>
        <dbReference type="Pfam" id="PF20255"/>
    </source>
</evidence>
<dbReference type="InterPro" id="IPR046541">
    <property type="entry name" value="DUF6606"/>
</dbReference>
<dbReference type="AlphaFoldDB" id="A0A1W5CV95"/>
<name>A0A1W5CV95_9LECA</name>
<proteinExistence type="predicted"/>
<dbReference type="Proteomes" id="UP000192927">
    <property type="component" value="Unassembled WGS sequence"/>
</dbReference>
<protein>
    <recommendedName>
        <fullName evidence="1">DUF6606 domain-containing protein</fullName>
    </recommendedName>
</protein>
<accession>A0A1W5CV95</accession>
<organism evidence="2 3">
    <name type="scientific">Lasallia pustulata</name>
    <dbReference type="NCBI Taxonomy" id="136370"/>
    <lineage>
        <taxon>Eukaryota</taxon>
        <taxon>Fungi</taxon>
        <taxon>Dikarya</taxon>
        <taxon>Ascomycota</taxon>
        <taxon>Pezizomycotina</taxon>
        <taxon>Lecanoromycetes</taxon>
        <taxon>OSLEUM clade</taxon>
        <taxon>Umbilicariomycetidae</taxon>
        <taxon>Umbilicariales</taxon>
        <taxon>Umbilicariaceae</taxon>
        <taxon>Lasallia</taxon>
    </lineage>
</organism>
<sequence length="206" mass="23292">MRKVLNYIIDHVFLPLKLPQKEDDSQDKKSTLLIEELRAALSLLQAHIPDQERSGWIPCIKMVSNMLKLQDPFGGLVAEKVETTLRKMIEGDILPMHIRGQKAALIIRRFPSQYSFESFEVLPTTEAVIRTRGQLRRCFPGPAVVINQDRIADTSFLKPLAELLVKLDAETPEEVLPTTTKAGSKVIEVRDTVHPRFVTELLTGIL</sequence>
<feature type="domain" description="DUF6606" evidence="1">
    <location>
        <begin position="8"/>
        <end position="206"/>
    </location>
</feature>
<evidence type="ECO:0000313" key="2">
    <source>
        <dbReference type="EMBL" id="SLM34777.1"/>
    </source>
</evidence>
<dbReference type="Pfam" id="PF20255">
    <property type="entry name" value="DUF6606"/>
    <property type="match status" value="1"/>
</dbReference>
<dbReference type="EMBL" id="FWEW01000412">
    <property type="protein sequence ID" value="SLM34777.1"/>
    <property type="molecule type" value="Genomic_DNA"/>
</dbReference>
<keyword evidence="3" id="KW-1185">Reference proteome</keyword>
<evidence type="ECO:0000313" key="3">
    <source>
        <dbReference type="Proteomes" id="UP000192927"/>
    </source>
</evidence>
<reference evidence="3" key="1">
    <citation type="submission" date="2017-03" db="EMBL/GenBank/DDBJ databases">
        <authorList>
            <person name="Sharma R."/>
            <person name="Thines M."/>
        </authorList>
    </citation>
    <scope>NUCLEOTIDE SEQUENCE [LARGE SCALE GENOMIC DNA]</scope>
</reference>